<sequence length="106" mass="10935">MSFVSLAAIPLPSRLFLADGYDRRDLEMVAMGCRSLDFAAVEADLGFAAIASGSGLRGGLRRSSSRLTLGRAPAPRTGVAHMIVMICGGFAVDCGGFDCVGCGGFD</sequence>
<name>A0A2N9EZM5_FAGSY</name>
<dbReference type="AlphaFoldDB" id="A0A2N9EZM5"/>
<dbReference type="EMBL" id="OIVN01000426">
    <property type="protein sequence ID" value="SPC80014.1"/>
    <property type="molecule type" value="Genomic_DNA"/>
</dbReference>
<protein>
    <submittedName>
        <fullName evidence="1">Uncharacterized protein</fullName>
    </submittedName>
</protein>
<gene>
    <name evidence="1" type="ORF">FSB_LOCUS7896</name>
</gene>
<evidence type="ECO:0000313" key="1">
    <source>
        <dbReference type="EMBL" id="SPC80014.1"/>
    </source>
</evidence>
<accession>A0A2N9EZM5</accession>
<reference evidence="1" key="1">
    <citation type="submission" date="2018-02" db="EMBL/GenBank/DDBJ databases">
        <authorList>
            <person name="Cohen D.B."/>
            <person name="Kent A.D."/>
        </authorList>
    </citation>
    <scope>NUCLEOTIDE SEQUENCE</scope>
</reference>
<proteinExistence type="predicted"/>
<organism evidence="1">
    <name type="scientific">Fagus sylvatica</name>
    <name type="common">Beechnut</name>
    <dbReference type="NCBI Taxonomy" id="28930"/>
    <lineage>
        <taxon>Eukaryota</taxon>
        <taxon>Viridiplantae</taxon>
        <taxon>Streptophyta</taxon>
        <taxon>Embryophyta</taxon>
        <taxon>Tracheophyta</taxon>
        <taxon>Spermatophyta</taxon>
        <taxon>Magnoliopsida</taxon>
        <taxon>eudicotyledons</taxon>
        <taxon>Gunneridae</taxon>
        <taxon>Pentapetalae</taxon>
        <taxon>rosids</taxon>
        <taxon>fabids</taxon>
        <taxon>Fagales</taxon>
        <taxon>Fagaceae</taxon>
        <taxon>Fagus</taxon>
    </lineage>
</organism>